<protein>
    <recommendedName>
        <fullName evidence="5">NAD(P)-binding protein</fullName>
    </recommendedName>
</protein>
<dbReference type="Pfam" id="PF00106">
    <property type="entry name" value="adh_short"/>
    <property type="match status" value="1"/>
</dbReference>
<dbReference type="Proteomes" id="UP000193689">
    <property type="component" value="Unassembled WGS sequence"/>
</dbReference>
<sequence>MAAVTTRARSELEPITNFYTKISGTENGIDLGLAEVCLANGAGSVFSLDTSHRSDDFTALSKRYPEKLAYIHTDVIPASPCKSALDTIVSQKSCFDSMNANAGVTKRALDFILEPFEKVYKLDVTGSWICATASAAPSAPYRGTKAAGRNMTHTPAPEWSHFVRTADILCEDEPGDRGAKMKYYGGTPRLALLQELGGASLCLLSDCATYTTGTDIPIVSCGGLSLATARV</sequence>
<organism evidence="3 4">
    <name type="scientific">Pseudomassariella vexata</name>
    <dbReference type="NCBI Taxonomy" id="1141098"/>
    <lineage>
        <taxon>Eukaryota</taxon>
        <taxon>Fungi</taxon>
        <taxon>Dikarya</taxon>
        <taxon>Ascomycota</taxon>
        <taxon>Pezizomycotina</taxon>
        <taxon>Sordariomycetes</taxon>
        <taxon>Xylariomycetidae</taxon>
        <taxon>Amphisphaeriales</taxon>
        <taxon>Pseudomassariaceae</taxon>
        <taxon>Pseudomassariella</taxon>
    </lineage>
</organism>
<evidence type="ECO:0000256" key="1">
    <source>
        <dbReference type="ARBA" id="ARBA00006484"/>
    </source>
</evidence>
<dbReference type="GO" id="GO:0016616">
    <property type="term" value="F:oxidoreductase activity, acting on the CH-OH group of donors, NAD or NADP as acceptor"/>
    <property type="evidence" value="ECO:0007669"/>
    <property type="project" value="UniProtKB-ARBA"/>
</dbReference>
<dbReference type="STRING" id="1141098.A0A1Y2D6Z8"/>
<evidence type="ECO:0000313" key="4">
    <source>
        <dbReference type="Proteomes" id="UP000193689"/>
    </source>
</evidence>
<dbReference type="PANTHER" id="PTHR43008:SF4">
    <property type="entry name" value="CHAIN DEHYDROGENASE, PUTATIVE (AFU_ORTHOLOGUE AFUA_4G08710)-RELATED"/>
    <property type="match status" value="1"/>
</dbReference>
<dbReference type="SUPFAM" id="SSF51735">
    <property type="entry name" value="NAD(P)-binding Rossmann-fold domains"/>
    <property type="match status" value="1"/>
</dbReference>
<evidence type="ECO:0000313" key="3">
    <source>
        <dbReference type="EMBL" id="ORY54846.1"/>
    </source>
</evidence>
<dbReference type="GO" id="GO:0050664">
    <property type="term" value="F:oxidoreductase activity, acting on NAD(P)H, oxygen as acceptor"/>
    <property type="evidence" value="ECO:0007669"/>
    <property type="project" value="TreeGrafter"/>
</dbReference>
<evidence type="ECO:0000256" key="2">
    <source>
        <dbReference type="ARBA" id="ARBA00023002"/>
    </source>
</evidence>
<comment type="caution">
    <text evidence="3">The sequence shown here is derived from an EMBL/GenBank/DDBJ whole genome shotgun (WGS) entry which is preliminary data.</text>
</comment>
<evidence type="ECO:0008006" key="5">
    <source>
        <dbReference type="Google" id="ProtNLM"/>
    </source>
</evidence>
<dbReference type="InterPro" id="IPR002347">
    <property type="entry name" value="SDR_fam"/>
</dbReference>
<dbReference type="InParanoid" id="A0A1Y2D6Z8"/>
<dbReference type="GeneID" id="63781196"/>
<reference evidence="3 4" key="1">
    <citation type="submission" date="2016-07" db="EMBL/GenBank/DDBJ databases">
        <title>Pervasive Adenine N6-methylation of Active Genes in Fungi.</title>
        <authorList>
            <consortium name="DOE Joint Genome Institute"/>
            <person name="Mondo S.J."/>
            <person name="Dannebaum R.O."/>
            <person name="Kuo R.C."/>
            <person name="Labutti K."/>
            <person name="Haridas S."/>
            <person name="Kuo A."/>
            <person name="Salamov A."/>
            <person name="Ahrendt S.R."/>
            <person name="Lipzen A."/>
            <person name="Sullivan W."/>
            <person name="Andreopoulos W.B."/>
            <person name="Clum A."/>
            <person name="Lindquist E."/>
            <person name="Daum C."/>
            <person name="Ramamoorthy G.K."/>
            <person name="Gryganskyi A."/>
            <person name="Culley D."/>
            <person name="Magnuson J.K."/>
            <person name="James T.Y."/>
            <person name="O'Malley M.A."/>
            <person name="Stajich J.E."/>
            <person name="Spatafora J.W."/>
            <person name="Visel A."/>
            <person name="Grigoriev I.V."/>
        </authorList>
    </citation>
    <scope>NUCLEOTIDE SEQUENCE [LARGE SCALE GENOMIC DNA]</scope>
    <source>
        <strain evidence="3 4">CBS 129021</strain>
    </source>
</reference>
<dbReference type="Gene3D" id="3.40.50.720">
    <property type="entry name" value="NAD(P)-binding Rossmann-like Domain"/>
    <property type="match status" value="1"/>
</dbReference>
<dbReference type="OrthoDB" id="417891at2759"/>
<dbReference type="EMBL" id="MCFJ01000031">
    <property type="protein sequence ID" value="ORY54846.1"/>
    <property type="molecule type" value="Genomic_DNA"/>
</dbReference>
<dbReference type="PANTHER" id="PTHR43008">
    <property type="entry name" value="BENZIL REDUCTASE"/>
    <property type="match status" value="1"/>
</dbReference>
<dbReference type="AlphaFoldDB" id="A0A1Y2D6Z8"/>
<name>A0A1Y2D6Z8_9PEZI</name>
<keyword evidence="2" id="KW-0560">Oxidoreductase</keyword>
<dbReference type="RefSeq" id="XP_040709370.1">
    <property type="nucleotide sequence ID" value="XM_040864984.1"/>
</dbReference>
<dbReference type="InterPro" id="IPR036291">
    <property type="entry name" value="NAD(P)-bd_dom_sf"/>
</dbReference>
<gene>
    <name evidence="3" type="ORF">BCR38DRAFT_508966</name>
</gene>
<accession>A0A1Y2D6Z8</accession>
<proteinExistence type="inferred from homology"/>
<keyword evidence="4" id="KW-1185">Reference proteome</keyword>
<comment type="similarity">
    <text evidence="1">Belongs to the short-chain dehydrogenases/reductases (SDR) family.</text>
</comment>